<feature type="transmembrane region" description="Helical" evidence="1">
    <location>
        <begin position="91"/>
        <end position="111"/>
    </location>
</feature>
<dbReference type="Proteomes" id="UP000286843">
    <property type="component" value="Segment"/>
</dbReference>
<feature type="transmembrane region" description="Helical" evidence="1">
    <location>
        <begin position="65"/>
        <end position="84"/>
    </location>
</feature>
<organism evidence="2 3">
    <name type="scientific">Microbacterium phage ArMaWen</name>
    <dbReference type="NCBI Taxonomy" id="2500786"/>
    <lineage>
        <taxon>Viruses</taxon>
        <taxon>Duplodnaviria</taxon>
        <taxon>Heunggongvirae</taxon>
        <taxon>Uroviricota</taxon>
        <taxon>Caudoviricetes</taxon>
        <taxon>Eekayvirinae</taxon>
        <taxon>Tinytimothyvirus</taxon>
        <taxon>Tinytimothyvirus alex44</taxon>
    </lineage>
</organism>
<keyword evidence="1" id="KW-0472">Membrane</keyword>
<name>A0A3Q9RAG5_9CAUD</name>
<feature type="transmembrane region" description="Helical" evidence="1">
    <location>
        <begin position="31"/>
        <end position="53"/>
    </location>
</feature>
<accession>A0A3Q9RAG5</accession>
<evidence type="ECO:0000313" key="3">
    <source>
        <dbReference type="Proteomes" id="UP000286843"/>
    </source>
</evidence>
<keyword evidence="1" id="KW-1133">Transmembrane helix</keyword>
<protein>
    <submittedName>
        <fullName evidence="2">Uncharacterized protein</fullName>
    </submittedName>
</protein>
<proteinExistence type="predicted"/>
<evidence type="ECO:0000256" key="1">
    <source>
        <dbReference type="SAM" id="Phobius"/>
    </source>
</evidence>
<dbReference type="EMBL" id="MK308638">
    <property type="protein sequence ID" value="AZV01800.1"/>
    <property type="molecule type" value="Genomic_DNA"/>
</dbReference>
<sequence length="164" mass="18050">MSVREFLLRGTVWEKGALDGEPKKYRPLVRFWLPLYDTIAFAAGILAAAFGSSLLDRIYGDATDLIGFVYSFVALTCFVGVAYPSLWKLEVAAKCGLLGMLASYIIAVLASPSPQQLAYASVPSFFVAAMLLWGAPMAGFRLNQLAIEEFDRQVARRVKELKSE</sequence>
<keyword evidence="1" id="KW-0812">Transmembrane</keyword>
<reference evidence="2 3" key="1">
    <citation type="submission" date="2018-12" db="EMBL/GenBank/DDBJ databases">
        <authorList>
            <person name="Coleman S.T."/>
            <person name="Adewumi O.M."/>
            <person name="Alachi P."/>
            <person name="Anderson S.J."/>
            <person name="Bakarey A.S."/>
            <person name="Beyer A.R."/>
            <person name="Biederman W.H."/>
            <person name="Bollivar D.W."/>
            <person name="Butela K.A."/>
            <person name="Byrum C.A."/>
            <person name="Collins D.P."/>
            <person name="Cresawn S.G."/>
            <person name="Dougan K.E."/>
            <person name="Duffy I."/>
            <person name="Eivazova E.R."/>
            <person name="Engstrom E.M."/>
            <person name="Fallest-Strobl P.C."/>
            <person name="Godde J.S."/>
            <person name="Lee J.S."/>
            <person name="Long J.A."/>
            <person name="Mastrapaolo M.D."/>
            <person name="Mathur V."/>
            <person name="Mesich B.L."/>
            <person name="Mitchell J.C."/>
            <person name="Moore R."/>
            <person name="Pandey S."/>
            <person name="Pollack M.J."/>
            <person name="Porter M.L."/>
            <person name="Reid N.M."/>
            <person name="Salvitti L.R."/>
            <person name="Sayre B.L."/>
            <person name="Schrock T.A."/>
            <person name="Sconiers W.B."/>
            <person name="Sheehy R."/>
            <person name="Shows K.H."/>
            <person name="Sprenkle A.B."/>
            <person name="Swerdlow S.J."/>
            <person name="Theoret J.R."/>
            <person name="Thompson K.M."/>
            <person name="Tibbetts T.J."/>
            <person name="Tigges M."/>
            <person name="Van A.R."/>
            <person name="Washington J.M."/>
            <person name="Windsor E.J."/>
            <person name="Garlena R.A."/>
            <person name="Russell D.A."/>
            <person name="Pope W.H."/>
            <person name="Jacobs-Sera D."/>
            <person name="Hatfull G.F."/>
        </authorList>
    </citation>
    <scope>NUCLEOTIDE SEQUENCE [LARGE SCALE GENOMIC DNA]</scope>
</reference>
<gene>
    <name evidence="2" type="primary">38</name>
    <name evidence="2" type="ORF">SEA_ARMAWEN_38</name>
</gene>
<evidence type="ECO:0000313" key="2">
    <source>
        <dbReference type="EMBL" id="AZV01800.1"/>
    </source>
</evidence>